<dbReference type="Proteomes" id="UP000284202">
    <property type="component" value="Unassembled WGS sequence"/>
</dbReference>
<dbReference type="InterPro" id="IPR019734">
    <property type="entry name" value="TPR_rpt"/>
</dbReference>
<keyword evidence="2" id="KW-0328">Glycosyltransferase</keyword>
<keyword evidence="4" id="KW-0802">TPR repeat</keyword>
<feature type="repeat" description="TPR" evidence="4">
    <location>
        <begin position="66"/>
        <end position="99"/>
    </location>
</feature>
<dbReference type="SUPFAM" id="SSF48452">
    <property type="entry name" value="TPR-like"/>
    <property type="match status" value="1"/>
</dbReference>
<dbReference type="InterPro" id="IPR051939">
    <property type="entry name" value="Glycosyltr_41/O-GlcNAc_trsf"/>
</dbReference>
<keyword evidence="3" id="KW-0808">Transferase</keyword>
<feature type="chain" id="PRO_5019074681" evidence="5">
    <location>
        <begin position="21"/>
        <end position="262"/>
    </location>
</feature>
<dbReference type="RefSeq" id="WP_119745488.1">
    <property type="nucleotide sequence ID" value="NZ_QZCG01000001.1"/>
</dbReference>
<dbReference type="EMBL" id="QZCG01000001">
    <property type="protein sequence ID" value="RJE89494.1"/>
    <property type="molecule type" value="Genomic_DNA"/>
</dbReference>
<evidence type="ECO:0000256" key="1">
    <source>
        <dbReference type="ARBA" id="ARBA00004922"/>
    </source>
</evidence>
<dbReference type="SMART" id="SM00028">
    <property type="entry name" value="TPR"/>
    <property type="match status" value="3"/>
</dbReference>
<dbReference type="PROSITE" id="PS50005">
    <property type="entry name" value="TPR"/>
    <property type="match status" value="2"/>
</dbReference>
<evidence type="ECO:0000256" key="5">
    <source>
        <dbReference type="SAM" id="SignalP"/>
    </source>
</evidence>
<feature type="signal peptide" evidence="5">
    <location>
        <begin position="1"/>
        <end position="20"/>
    </location>
</feature>
<comment type="caution">
    <text evidence="6">The sequence shown here is derived from an EMBL/GenBank/DDBJ whole genome shotgun (WGS) entry which is preliminary data.</text>
</comment>
<evidence type="ECO:0000256" key="4">
    <source>
        <dbReference type="PROSITE-ProRule" id="PRU00339"/>
    </source>
</evidence>
<dbReference type="PANTHER" id="PTHR44835">
    <property type="entry name" value="UDP-N-ACETYLGLUCOSAMINE--PEPTIDE N-ACETYLGLUCOSAMINYLTRANSFERASE SPINDLY-RELATED"/>
    <property type="match status" value="1"/>
</dbReference>
<dbReference type="GO" id="GO:0016757">
    <property type="term" value="F:glycosyltransferase activity"/>
    <property type="evidence" value="ECO:0007669"/>
    <property type="project" value="UniProtKB-KW"/>
</dbReference>
<organism evidence="6 7">
    <name type="scientific">Paracoccus onubensis</name>
    <dbReference type="NCBI Taxonomy" id="1675788"/>
    <lineage>
        <taxon>Bacteria</taxon>
        <taxon>Pseudomonadati</taxon>
        <taxon>Pseudomonadota</taxon>
        <taxon>Alphaproteobacteria</taxon>
        <taxon>Rhodobacterales</taxon>
        <taxon>Paracoccaceae</taxon>
        <taxon>Paracoccus</taxon>
    </lineage>
</organism>
<dbReference type="Gene3D" id="1.25.40.10">
    <property type="entry name" value="Tetratricopeptide repeat domain"/>
    <property type="match status" value="1"/>
</dbReference>
<accession>A0A418T8C7</accession>
<dbReference type="InterPro" id="IPR011990">
    <property type="entry name" value="TPR-like_helical_dom_sf"/>
</dbReference>
<evidence type="ECO:0000313" key="6">
    <source>
        <dbReference type="EMBL" id="RJE89494.1"/>
    </source>
</evidence>
<keyword evidence="7" id="KW-1185">Reference proteome</keyword>
<dbReference type="Pfam" id="PF14559">
    <property type="entry name" value="TPR_19"/>
    <property type="match status" value="1"/>
</dbReference>
<dbReference type="AlphaFoldDB" id="A0A418T8C7"/>
<dbReference type="OrthoDB" id="8112627at2"/>
<gene>
    <name evidence="6" type="ORF">D3P04_02395</name>
</gene>
<feature type="repeat" description="TPR" evidence="4">
    <location>
        <begin position="133"/>
        <end position="166"/>
    </location>
</feature>
<reference evidence="7" key="1">
    <citation type="submission" date="2018-09" db="EMBL/GenBank/DDBJ databases">
        <title>Acidovorax cavernicola nov. sp. isolated from Gruta de las Maravillas (Aracena, Spain).</title>
        <authorList>
            <person name="Jurado V."/>
            <person name="Gutierrez-Patricio S."/>
            <person name="Gonzalez-Pimentel J.L."/>
            <person name="Miller A.Z."/>
            <person name="Laiz L."/>
            <person name="Saiz-Jimenez C."/>
        </authorList>
    </citation>
    <scope>NUCLEOTIDE SEQUENCE [LARGE SCALE GENOMIC DNA]</scope>
    <source>
        <strain evidence="7">1011MAR3C25</strain>
    </source>
</reference>
<name>A0A418T8C7_9RHOB</name>
<keyword evidence="5" id="KW-0732">Signal</keyword>
<evidence type="ECO:0000256" key="3">
    <source>
        <dbReference type="ARBA" id="ARBA00022679"/>
    </source>
</evidence>
<protein>
    <submittedName>
        <fullName evidence="6">Tetratricopeptide repeat protein</fullName>
    </submittedName>
</protein>
<proteinExistence type="predicted"/>
<dbReference type="PANTHER" id="PTHR44835:SF1">
    <property type="entry name" value="PROTEIN O-GLCNAC TRANSFERASE"/>
    <property type="match status" value="1"/>
</dbReference>
<evidence type="ECO:0000313" key="7">
    <source>
        <dbReference type="Proteomes" id="UP000284202"/>
    </source>
</evidence>
<sequence>MHLSSLSVTLLASLSLAACATTDGTSLPRGDEARMVRLAQDLEARGDTQTAISLYQRAAKSSKDTVGAYSRLGKALLDSGQPEAAAEAYRTALNTEPDNGAALLGLGTAQLQADQVESAARTLAVAAPKVHSSAGWNRLGTALILTGNAAQAEEAFRSAAKIEPANLDTQSNVALAQAISGQAAQSIATARGITASPRAQTRHFRNLMLVLVISGDMAGAEAVRVPDYAPRDKRAFLSEARKIRDIASPAGKARAIGLLSAG</sequence>
<evidence type="ECO:0000256" key="2">
    <source>
        <dbReference type="ARBA" id="ARBA00022676"/>
    </source>
</evidence>
<comment type="pathway">
    <text evidence="1">Protein modification; protein glycosylation.</text>
</comment>